<gene>
    <name evidence="1" type="ORF">TTHERM_00061580</name>
</gene>
<sequence>MNIYERRYLKNLKIILIQKNLPIIIVNTILEILIAEISPENDSLKIGMNRKQEQKDNIADRRQEVRVNLNSVFFFISLKMNRIITENIQILLCSSYRLLKYINYQRIQSELFCNLLEEDRFKIVRLRNLNSIERPLIISFRLNNLSLKYNLQAYSLSKNSFSFLKQLSMAEFV</sequence>
<dbReference type="HOGENOM" id="CLU_1550674_0_0_1"/>
<keyword evidence="2" id="KW-1185">Reference proteome</keyword>
<accession>I7M6X6</accession>
<name>I7M6X6_TETTS</name>
<dbReference type="Proteomes" id="UP000009168">
    <property type="component" value="Unassembled WGS sequence"/>
</dbReference>
<proteinExistence type="predicted"/>
<reference evidence="2" key="1">
    <citation type="journal article" date="2006" name="PLoS Biol.">
        <title>Macronuclear genome sequence of the ciliate Tetrahymena thermophila, a model eukaryote.</title>
        <authorList>
            <person name="Eisen J.A."/>
            <person name="Coyne R.S."/>
            <person name="Wu M."/>
            <person name="Wu D."/>
            <person name="Thiagarajan M."/>
            <person name="Wortman J.R."/>
            <person name="Badger J.H."/>
            <person name="Ren Q."/>
            <person name="Amedeo P."/>
            <person name="Jones K.M."/>
            <person name="Tallon L.J."/>
            <person name="Delcher A.L."/>
            <person name="Salzberg S.L."/>
            <person name="Silva J.C."/>
            <person name="Haas B.J."/>
            <person name="Majoros W.H."/>
            <person name="Farzad M."/>
            <person name="Carlton J.M."/>
            <person name="Smith R.K. Jr."/>
            <person name="Garg J."/>
            <person name="Pearlman R.E."/>
            <person name="Karrer K.M."/>
            <person name="Sun L."/>
            <person name="Manning G."/>
            <person name="Elde N.C."/>
            <person name="Turkewitz A.P."/>
            <person name="Asai D.J."/>
            <person name="Wilkes D.E."/>
            <person name="Wang Y."/>
            <person name="Cai H."/>
            <person name="Collins K."/>
            <person name="Stewart B.A."/>
            <person name="Lee S.R."/>
            <person name="Wilamowska K."/>
            <person name="Weinberg Z."/>
            <person name="Ruzzo W.L."/>
            <person name="Wloga D."/>
            <person name="Gaertig J."/>
            <person name="Frankel J."/>
            <person name="Tsao C.-C."/>
            <person name="Gorovsky M.A."/>
            <person name="Keeling P.J."/>
            <person name="Waller R.F."/>
            <person name="Patron N.J."/>
            <person name="Cherry J.M."/>
            <person name="Stover N.A."/>
            <person name="Krieger C.J."/>
            <person name="del Toro C."/>
            <person name="Ryder H.F."/>
            <person name="Williamson S.C."/>
            <person name="Barbeau R.A."/>
            <person name="Hamilton E.P."/>
            <person name="Orias E."/>
        </authorList>
    </citation>
    <scope>NUCLEOTIDE SEQUENCE [LARGE SCALE GENOMIC DNA]</scope>
    <source>
        <strain evidence="2">SB210</strain>
    </source>
</reference>
<evidence type="ECO:0000313" key="1">
    <source>
        <dbReference type="EMBL" id="EAR87447.1"/>
    </source>
</evidence>
<evidence type="ECO:0000313" key="2">
    <source>
        <dbReference type="Proteomes" id="UP000009168"/>
    </source>
</evidence>
<dbReference type="KEGG" id="tet:TTHERM_00061580"/>
<dbReference type="RefSeq" id="XP_001007692.1">
    <property type="nucleotide sequence ID" value="XM_001007692.1"/>
</dbReference>
<dbReference type="GeneID" id="7841867"/>
<dbReference type="AlphaFoldDB" id="I7M6X6"/>
<organism evidence="1 2">
    <name type="scientific">Tetrahymena thermophila (strain SB210)</name>
    <dbReference type="NCBI Taxonomy" id="312017"/>
    <lineage>
        <taxon>Eukaryota</taxon>
        <taxon>Sar</taxon>
        <taxon>Alveolata</taxon>
        <taxon>Ciliophora</taxon>
        <taxon>Intramacronucleata</taxon>
        <taxon>Oligohymenophorea</taxon>
        <taxon>Hymenostomatida</taxon>
        <taxon>Tetrahymenina</taxon>
        <taxon>Tetrahymenidae</taxon>
        <taxon>Tetrahymena</taxon>
    </lineage>
</organism>
<dbReference type="EMBL" id="GG662853">
    <property type="protein sequence ID" value="EAR87447.1"/>
    <property type="molecule type" value="Genomic_DNA"/>
</dbReference>
<dbReference type="InParanoid" id="I7M6X6"/>
<protein>
    <submittedName>
        <fullName evidence="1">Uncharacterized protein</fullName>
    </submittedName>
</protein>